<protein>
    <submittedName>
        <fullName evidence="9">Biotin/lipoyl attachment domain-containing protein</fullName>
    </submittedName>
</protein>
<dbReference type="Gene3D" id="3.40.50.1820">
    <property type="entry name" value="alpha/beta hydrolase"/>
    <property type="match status" value="1"/>
</dbReference>
<dbReference type="STRING" id="371731.Rsw2DRAFT_2337"/>
<dbReference type="PRINTS" id="PR00111">
    <property type="entry name" value="ABHYDROLASE"/>
</dbReference>
<organism evidence="9 10">
    <name type="scientific">Rhodobacter ferrooxidans</name>
    <dbReference type="NCBI Taxonomy" id="371731"/>
    <lineage>
        <taxon>Bacteria</taxon>
        <taxon>Pseudomonadati</taxon>
        <taxon>Pseudomonadota</taxon>
        <taxon>Alphaproteobacteria</taxon>
        <taxon>Rhodobacterales</taxon>
        <taxon>Rhodobacter group</taxon>
        <taxon>Rhodobacter</taxon>
    </lineage>
</organism>
<dbReference type="InterPro" id="IPR050743">
    <property type="entry name" value="2-oxoacid_DH_E2_comp"/>
</dbReference>
<dbReference type="RefSeq" id="WP_008031187.1">
    <property type="nucleotide sequence ID" value="NZ_ACYY01000015.1"/>
</dbReference>
<dbReference type="OrthoDB" id="9804723at2"/>
<dbReference type="PROSITE" id="PS00189">
    <property type="entry name" value="LIPOYL"/>
    <property type="match status" value="1"/>
</dbReference>
<dbReference type="InterPro" id="IPR036625">
    <property type="entry name" value="E3-bd_dom_sf"/>
</dbReference>
<comment type="cofactor">
    <cofactor evidence="1">
        <name>(R)-lipoate</name>
        <dbReference type="ChEBI" id="CHEBI:83088"/>
    </cofactor>
</comment>
<dbReference type="InterPro" id="IPR003016">
    <property type="entry name" value="2-oxoA_DH_lipoyl-BS"/>
</dbReference>
<dbReference type="PANTHER" id="PTHR43178:SF5">
    <property type="entry name" value="LIPOAMIDE ACYLTRANSFERASE COMPONENT OF BRANCHED-CHAIN ALPHA-KETO ACID DEHYDROGENASE COMPLEX, MITOCHONDRIAL"/>
    <property type="match status" value="1"/>
</dbReference>
<dbReference type="CDD" id="cd06849">
    <property type="entry name" value="lipoyl_domain"/>
    <property type="match status" value="1"/>
</dbReference>
<dbReference type="AlphaFoldDB" id="C8S2Q9"/>
<comment type="similarity">
    <text evidence="2">Belongs to the 2-oxoacid dehydrogenase family.</text>
</comment>
<dbReference type="ESTHER" id="9rhob-c8s2q9">
    <property type="family name" value="AcoC_BiotinLipoyl-ABH"/>
</dbReference>
<dbReference type="GO" id="GO:0031405">
    <property type="term" value="F:lipoic acid binding"/>
    <property type="evidence" value="ECO:0007669"/>
    <property type="project" value="TreeGrafter"/>
</dbReference>
<dbReference type="GO" id="GO:0016407">
    <property type="term" value="F:acetyltransferase activity"/>
    <property type="evidence" value="ECO:0007669"/>
    <property type="project" value="TreeGrafter"/>
</dbReference>
<dbReference type="eggNOG" id="COG0508">
    <property type="taxonomic scope" value="Bacteria"/>
</dbReference>
<dbReference type="SUPFAM" id="SSF51230">
    <property type="entry name" value="Single hybrid motif"/>
    <property type="match status" value="1"/>
</dbReference>
<sequence>MGAVTILTLPRLGETMEEARVTDWLKAPGQAFKRGEVLLEVETDKTVVEVPALQDGVLVEQLVKPGEMVALDQPIAEVQLQGKAAAVVTAAPVAVVVAKPAAVAAMPKGDRVAASPKARAAARRAGVDLAGVVGSGRRGSIRAADVTGSVPDGVERAGPLALRRFAGASVHPTIVLLHGLYDDGMGWRDLPQRLSRAGHPVLVPDLPGHGASAAARDLEQATEALLAGLAQALPEGPMILVGHSLGAVLATKLAQKLGPRVIRLVLLSPAGLGARINGDFLDLMAAAETPAALARALALLGAGPVSDTAWQAELARLKASRAATAPLARALAAGGCSRPISLRRWRRSPPPSWQCSGWPTASSTGAIVPPCRGGRRSTCCATRATCRRRHSRDWWRN</sequence>
<dbReference type="InterPro" id="IPR011053">
    <property type="entry name" value="Single_hybrid_motif"/>
</dbReference>
<keyword evidence="6" id="KW-0012">Acyltransferase</keyword>
<evidence type="ECO:0000259" key="7">
    <source>
        <dbReference type="PROSITE" id="PS50968"/>
    </source>
</evidence>
<evidence type="ECO:0000256" key="1">
    <source>
        <dbReference type="ARBA" id="ARBA00001938"/>
    </source>
</evidence>
<gene>
    <name evidence="9" type="ORF">Rsw2DRAFT_2337</name>
</gene>
<dbReference type="InterPro" id="IPR004167">
    <property type="entry name" value="PSBD"/>
</dbReference>
<dbReference type="Pfam" id="PF12697">
    <property type="entry name" value="Abhydrolase_6"/>
    <property type="match status" value="1"/>
</dbReference>
<dbReference type="Gene3D" id="4.10.320.10">
    <property type="entry name" value="E3-binding domain"/>
    <property type="match status" value="1"/>
</dbReference>
<dbReference type="Pfam" id="PF02817">
    <property type="entry name" value="E3_binding"/>
    <property type="match status" value="1"/>
</dbReference>
<dbReference type="InterPro" id="IPR000089">
    <property type="entry name" value="Biotin_lipoyl"/>
</dbReference>
<evidence type="ECO:0000256" key="4">
    <source>
        <dbReference type="ARBA" id="ARBA00022679"/>
    </source>
</evidence>
<dbReference type="Pfam" id="PF00364">
    <property type="entry name" value="Biotin_lipoyl"/>
    <property type="match status" value="1"/>
</dbReference>
<evidence type="ECO:0000259" key="8">
    <source>
        <dbReference type="PROSITE" id="PS51826"/>
    </source>
</evidence>
<dbReference type="eggNOG" id="COG1073">
    <property type="taxonomic scope" value="Bacteria"/>
</dbReference>
<evidence type="ECO:0000256" key="3">
    <source>
        <dbReference type="ARBA" id="ARBA00011484"/>
    </source>
</evidence>
<dbReference type="Proteomes" id="UP000010121">
    <property type="component" value="Unassembled WGS sequence"/>
</dbReference>
<keyword evidence="10" id="KW-1185">Reference proteome</keyword>
<comment type="subunit">
    <text evidence="3">Forms a 24-polypeptide structural core with octahedral symmetry.</text>
</comment>
<dbReference type="PROSITE" id="PS51826">
    <property type="entry name" value="PSBD"/>
    <property type="match status" value="1"/>
</dbReference>
<dbReference type="SUPFAM" id="SSF47005">
    <property type="entry name" value="Peripheral subunit-binding domain of 2-oxo acid dehydrogenase complex"/>
    <property type="match status" value="1"/>
</dbReference>
<dbReference type="Gene3D" id="2.40.50.100">
    <property type="match status" value="1"/>
</dbReference>
<dbReference type="SUPFAM" id="SSF53474">
    <property type="entry name" value="alpha/beta-Hydrolases"/>
    <property type="match status" value="1"/>
</dbReference>
<dbReference type="InterPro" id="IPR000073">
    <property type="entry name" value="AB_hydrolase_1"/>
</dbReference>
<evidence type="ECO:0000313" key="10">
    <source>
        <dbReference type="Proteomes" id="UP000010121"/>
    </source>
</evidence>
<keyword evidence="4" id="KW-0808">Transferase</keyword>
<keyword evidence="5" id="KW-0450">Lipoyl</keyword>
<evidence type="ECO:0000256" key="5">
    <source>
        <dbReference type="ARBA" id="ARBA00022823"/>
    </source>
</evidence>
<feature type="domain" description="Lipoyl-binding" evidence="7">
    <location>
        <begin position="4"/>
        <end position="79"/>
    </location>
</feature>
<feature type="domain" description="Peripheral subunit-binding (PSBD)" evidence="8">
    <location>
        <begin position="113"/>
        <end position="150"/>
    </location>
</feature>
<reference evidence="9 10" key="1">
    <citation type="submission" date="2009-08" db="EMBL/GenBank/DDBJ databases">
        <title>The draft genome of Rhodobacter sp. SW2.</title>
        <authorList>
            <consortium name="US DOE Joint Genome Institute (JGI-PGF)"/>
            <person name="Lucas S."/>
            <person name="Copeland A."/>
            <person name="Lapidus A."/>
            <person name="Glavina del Rio T."/>
            <person name="Tice H."/>
            <person name="Bruce D."/>
            <person name="Goodwin L."/>
            <person name="Pitluck S."/>
            <person name="Larimer F."/>
            <person name="Land M.L."/>
            <person name="Hauser L."/>
            <person name="Emerson D."/>
        </authorList>
    </citation>
    <scope>NUCLEOTIDE SEQUENCE [LARGE SCALE GENOMIC DNA]</scope>
    <source>
        <strain evidence="9 10">SW2</strain>
    </source>
</reference>
<dbReference type="InterPro" id="IPR029058">
    <property type="entry name" value="AB_hydrolase_fold"/>
</dbReference>
<dbReference type="PANTHER" id="PTHR43178">
    <property type="entry name" value="DIHYDROLIPOAMIDE ACETYLTRANSFERASE COMPONENT OF PYRUVATE DEHYDROGENASE COMPLEX"/>
    <property type="match status" value="1"/>
</dbReference>
<dbReference type="GO" id="GO:0005737">
    <property type="term" value="C:cytoplasm"/>
    <property type="evidence" value="ECO:0007669"/>
    <property type="project" value="TreeGrafter"/>
</dbReference>
<evidence type="ECO:0000256" key="2">
    <source>
        <dbReference type="ARBA" id="ARBA00007317"/>
    </source>
</evidence>
<proteinExistence type="inferred from homology"/>
<name>C8S2Q9_9RHOB</name>
<accession>C8S2Q9</accession>
<evidence type="ECO:0000313" key="9">
    <source>
        <dbReference type="EMBL" id="EEW24735.1"/>
    </source>
</evidence>
<comment type="caution">
    <text evidence="9">The sequence shown here is derived from an EMBL/GenBank/DDBJ whole genome shotgun (WGS) entry which is preliminary data.</text>
</comment>
<dbReference type="EMBL" id="ACYY01000015">
    <property type="protein sequence ID" value="EEW24735.1"/>
    <property type="molecule type" value="Genomic_DNA"/>
</dbReference>
<dbReference type="PROSITE" id="PS50968">
    <property type="entry name" value="BIOTINYL_LIPOYL"/>
    <property type="match status" value="1"/>
</dbReference>
<evidence type="ECO:0000256" key="6">
    <source>
        <dbReference type="ARBA" id="ARBA00023315"/>
    </source>
</evidence>